<reference evidence="9" key="1">
    <citation type="submission" date="2019-06" db="EMBL/GenBank/DDBJ databases">
        <title>Alistipes onderdonkii subsp. vulgaris subsp. nov., Alistipes dispar sp. nov. and Alistipes communis sp. nov., isolated from human faeces, and creation of Alistipes onderdonkii subsp. onderdonkii subsp. nov.</title>
        <authorList>
            <person name="Sakamoto M."/>
            <person name="Ikeyama N."/>
            <person name="Ogata Y."/>
            <person name="Suda W."/>
            <person name="Iino T."/>
            <person name="Hattori M."/>
            <person name="Ohkuma M."/>
        </authorList>
    </citation>
    <scope>NUCLEOTIDE SEQUENCE [LARGE SCALE GENOMIC DNA]</scope>
    <source>
        <strain evidence="9">5CPEGH6</strain>
    </source>
</reference>
<dbReference type="KEGG" id="ada:A5CPEGH6_21200"/>
<organism evidence="8 9">
    <name type="scientific">Alistipes dispar</name>
    <dbReference type="NCBI Taxonomy" id="2585119"/>
    <lineage>
        <taxon>Bacteria</taxon>
        <taxon>Pseudomonadati</taxon>
        <taxon>Bacteroidota</taxon>
        <taxon>Bacteroidia</taxon>
        <taxon>Bacteroidales</taxon>
        <taxon>Rikenellaceae</taxon>
        <taxon>Alistipes</taxon>
    </lineage>
</organism>
<keyword evidence="3" id="KW-0732">Signal</keyword>
<evidence type="ECO:0008006" key="10">
    <source>
        <dbReference type="Google" id="ProtNLM"/>
    </source>
</evidence>
<keyword evidence="7" id="KW-0449">Lipoprotein</keyword>
<keyword evidence="9" id="KW-1185">Reference proteome</keyword>
<comment type="similarity">
    <text evidence="2">Belongs to the bacteroidetes fimbrillin superfamily. FimB/Mfa2 family.</text>
</comment>
<dbReference type="GO" id="GO:0009279">
    <property type="term" value="C:cell outer membrane"/>
    <property type="evidence" value="ECO:0007669"/>
    <property type="project" value="UniProtKB-SubCell"/>
</dbReference>
<protein>
    <recommendedName>
        <fullName evidence="10">FimB/Mfa2 family fimbrial subunit</fullName>
    </recommendedName>
</protein>
<accession>A0A4Y1X381</accession>
<dbReference type="OrthoDB" id="1099819at2"/>
<proteinExistence type="inferred from homology"/>
<dbReference type="Proteomes" id="UP000319374">
    <property type="component" value="Chromosome"/>
</dbReference>
<dbReference type="Gene3D" id="2.60.40.2100">
    <property type="match status" value="1"/>
</dbReference>
<gene>
    <name evidence="8" type="ORF">A5CPEGH6_21200</name>
</gene>
<evidence type="ECO:0000256" key="4">
    <source>
        <dbReference type="ARBA" id="ARBA00023136"/>
    </source>
</evidence>
<evidence type="ECO:0000256" key="2">
    <source>
        <dbReference type="ARBA" id="ARBA00007248"/>
    </source>
</evidence>
<evidence type="ECO:0000313" key="8">
    <source>
        <dbReference type="EMBL" id="BBL07482.1"/>
    </source>
</evidence>
<dbReference type="AlphaFoldDB" id="A0A4Y1X381"/>
<evidence type="ECO:0000256" key="3">
    <source>
        <dbReference type="ARBA" id="ARBA00022729"/>
    </source>
</evidence>
<comment type="subcellular location">
    <subcellularLocation>
        <location evidence="1">Cell outer membrane</location>
    </subcellularLocation>
</comment>
<evidence type="ECO:0000256" key="5">
    <source>
        <dbReference type="ARBA" id="ARBA00023139"/>
    </source>
</evidence>
<keyword evidence="5" id="KW-0564">Palmitate</keyword>
<dbReference type="InterPro" id="IPR014941">
    <property type="entry name" value="FimB/Mfa2/Mfa3"/>
</dbReference>
<dbReference type="Gene3D" id="2.60.40.2090">
    <property type="match status" value="1"/>
</dbReference>
<name>A0A4Y1X381_9BACT</name>
<evidence type="ECO:0000256" key="6">
    <source>
        <dbReference type="ARBA" id="ARBA00023237"/>
    </source>
</evidence>
<evidence type="ECO:0000313" key="9">
    <source>
        <dbReference type="Proteomes" id="UP000319374"/>
    </source>
</evidence>
<evidence type="ECO:0000256" key="7">
    <source>
        <dbReference type="ARBA" id="ARBA00023288"/>
    </source>
</evidence>
<dbReference type="EMBL" id="AP019736">
    <property type="protein sequence ID" value="BBL07482.1"/>
    <property type="molecule type" value="Genomic_DNA"/>
</dbReference>
<keyword evidence="6" id="KW-0998">Cell outer membrane</keyword>
<keyword evidence="4" id="KW-0472">Membrane</keyword>
<evidence type="ECO:0000256" key="1">
    <source>
        <dbReference type="ARBA" id="ARBA00004442"/>
    </source>
</evidence>
<sequence length="351" mass="39548">MRSYGRSLLSGSLLVCCMSCTDWIYEDRSGCDRGVYLNFRYDYNLQRADMFSDHVGGVTVYVFDADGDFVTSRSEANTAGSAPLRAKDYRMHLDLPAGEYRFVALAMQKEVAETQRGPGAKFRIAGPDGGKMEGLSVTLDHAPDGRVEHGGLPLDTLWHAMSPRSVVTSDLYAVSETLSLVRDTKHIDVVLREIDDPAGVDVADYDFRITDRNLRLRYDNSVDESGPAVYTPYVAWNTEDRTGREAAEGVGRMAHVGFMTSRILYHDRAEEDAVLTVTHRETGREVIRVNLADMLARLRSADELHACSEQEFLDRGYDYRMTFFLKGDTWEAVDLEISVLNWSRRIQNVIL</sequence>
<dbReference type="Pfam" id="PF08842">
    <property type="entry name" value="Mfa2"/>
    <property type="match status" value="1"/>
</dbReference>